<dbReference type="Proteomes" id="UP000274756">
    <property type="component" value="Unassembled WGS sequence"/>
</dbReference>
<evidence type="ECO:0000313" key="4">
    <source>
        <dbReference type="WBParaSite" id="DME_0000508801-mRNA-1"/>
    </source>
</evidence>
<dbReference type="OrthoDB" id="10543974at2759"/>
<dbReference type="EMBL" id="UYYG01001173">
    <property type="protein sequence ID" value="VDN58914.1"/>
    <property type="molecule type" value="Genomic_DNA"/>
</dbReference>
<sequence length="86" mass="10575">MLKRRKGDIMVWFQVGSGWYGPSWLKKECKRSQCEFQAQEHEEHEEMEKIQWADVKLMQQVPKYQQFTFIDASRFSKWFKLIRVPF</sequence>
<reference evidence="4" key="1">
    <citation type="submission" date="2017-02" db="UniProtKB">
        <authorList>
            <consortium name="WormBaseParasite"/>
        </authorList>
    </citation>
    <scope>IDENTIFICATION</scope>
</reference>
<evidence type="ECO:0000313" key="2">
    <source>
        <dbReference type="Proteomes" id="UP000038040"/>
    </source>
</evidence>
<proteinExistence type="predicted"/>
<keyword evidence="3" id="KW-1185">Reference proteome</keyword>
<evidence type="ECO:0000313" key="1">
    <source>
        <dbReference type="EMBL" id="VDN58914.1"/>
    </source>
</evidence>
<name>A0A0N4UCS9_DRAME</name>
<reference evidence="1 3" key="2">
    <citation type="submission" date="2018-11" db="EMBL/GenBank/DDBJ databases">
        <authorList>
            <consortium name="Pathogen Informatics"/>
        </authorList>
    </citation>
    <scope>NUCLEOTIDE SEQUENCE [LARGE SCALE GENOMIC DNA]</scope>
</reference>
<dbReference type="AlphaFoldDB" id="A0A0N4UCS9"/>
<dbReference type="Proteomes" id="UP000038040">
    <property type="component" value="Unplaced"/>
</dbReference>
<dbReference type="WBParaSite" id="DME_0000508801-mRNA-1">
    <property type="protein sequence ID" value="DME_0000508801-mRNA-1"/>
    <property type="gene ID" value="DME_0000508801"/>
</dbReference>
<accession>A0A0N4UCS9</accession>
<organism evidence="2 4">
    <name type="scientific">Dracunculus medinensis</name>
    <name type="common">Guinea worm</name>
    <dbReference type="NCBI Taxonomy" id="318479"/>
    <lineage>
        <taxon>Eukaryota</taxon>
        <taxon>Metazoa</taxon>
        <taxon>Ecdysozoa</taxon>
        <taxon>Nematoda</taxon>
        <taxon>Chromadorea</taxon>
        <taxon>Rhabditida</taxon>
        <taxon>Spirurina</taxon>
        <taxon>Dracunculoidea</taxon>
        <taxon>Dracunculidae</taxon>
        <taxon>Dracunculus</taxon>
    </lineage>
</organism>
<protein>
    <submittedName>
        <fullName evidence="4">Tudor-knot domain-containing protein</fullName>
    </submittedName>
</protein>
<evidence type="ECO:0000313" key="3">
    <source>
        <dbReference type="Proteomes" id="UP000274756"/>
    </source>
</evidence>
<gene>
    <name evidence="1" type="ORF">DME_LOCUS8887</name>
</gene>